<organism evidence="2 3">
    <name type="scientific">Bifidobacterium vansinderenii</name>
    <dbReference type="NCBI Taxonomy" id="1984871"/>
    <lineage>
        <taxon>Bacteria</taxon>
        <taxon>Bacillati</taxon>
        <taxon>Actinomycetota</taxon>
        <taxon>Actinomycetes</taxon>
        <taxon>Bifidobacteriales</taxon>
        <taxon>Bifidobacteriaceae</taxon>
        <taxon>Bifidobacterium</taxon>
    </lineage>
</organism>
<feature type="region of interest" description="Disordered" evidence="1">
    <location>
        <begin position="255"/>
        <end position="300"/>
    </location>
</feature>
<sequence length="466" mass="52917">MAGGRRGSVGVWKGQRVEYIPLDDLVLWTENPRDPLEGAYTNDDVIRRAIDKRNEGQWQLHKLAKEMGDKFDLSELPTVCKIDDGPMYRVYDGNRRVILAMLRKRGFSVDGQRQLIPPDFPDPMPCNVCDKRTALENVERKHKGKGSWKQYERDCFMFRYMGGPKTVLMKLEDLIGAVTEWPILNTGFVEKDVFNKKHLEEMGLLPDEPDFGVPSELLRELVEAIAGKLDNELNTRNARNNPASALPKDLIKRLKESQRRHSANKKTDTQEKAHADARSHSMPEPVAESEEQDGADLFDLPKVPVQDSTLKENRKARTRQVSSSPVAVFGGPLHLKSGNVNNMYRTLEELWNMYRNEDIQNREAFVPIFRMGLRLLTETAASEHWEHGGLKSYVDAYAERGKTNLRKRKEGQDLLTFVSNHQVSPDNLLRLLQSGAHAYASTRAEGQTLAMSVLVGEMLTLSHGRS</sequence>
<keyword evidence="3" id="KW-1185">Reference proteome</keyword>
<comment type="caution">
    <text evidence="2">The sequence shown here is derived from an EMBL/GenBank/DDBJ whole genome shotgun (WGS) entry which is preliminary data.</text>
</comment>
<dbReference type="EMBL" id="NEWD01000016">
    <property type="protein sequence ID" value="OXN00375.1"/>
    <property type="molecule type" value="Genomic_DNA"/>
</dbReference>
<gene>
    <name evidence="2" type="ORF">Tam10B_1245</name>
</gene>
<dbReference type="Proteomes" id="UP000215433">
    <property type="component" value="Unassembled WGS sequence"/>
</dbReference>
<evidence type="ECO:0000313" key="3">
    <source>
        <dbReference type="Proteomes" id="UP000215433"/>
    </source>
</evidence>
<accession>A0A229VXN4</accession>
<dbReference type="RefSeq" id="WP_093960406.1">
    <property type="nucleotide sequence ID" value="NZ_NEWD01000016.1"/>
</dbReference>
<feature type="compositionally biased region" description="Acidic residues" evidence="1">
    <location>
        <begin position="287"/>
        <end position="296"/>
    </location>
</feature>
<dbReference type="AlphaFoldDB" id="A0A229VXN4"/>
<protein>
    <submittedName>
        <fullName evidence="2">Uncharacterized protein</fullName>
    </submittedName>
</protein>
<evidence type="ECO:0000313" key="2">
    <source>
        <dbReference type="EMBL" id="OXN00375.1"/>
    </source>
</evidence>
<dbReference type="OrthoDB" id="7502553at2"/>
<name>A0A229VXN4_9BIFI</name>
<evidence type="ECO:0000256" key="1">
    <source>
        <dbReference type="SAM" id="MobiDB-lite"/>
    </source>
</evidence>
<feature type="compositionally biased region" description="Basic and acidic residues" evidence="1">
    <location>
        <begin position="255"/>
        <end position="281"/>
    </location>
</feature>
<reference evidence="2 3" key="1">
    <citation type="submission" date="2017-05" db="EMBL/GenBank/DDBJ databases">
        <title>Bifidobacterium vansinderenii sp. nov.</title>
        <authorList>
            <person name="Lugli G.A."/>
            <person name="Duranti S."/>
            <person name="Mangifesta M."/>
        </authorList>
    </citation>
    <scope>NUCLEOTIDE SEQUENCE [LARGE SCALE GENOMIC DNA]</scope>
    <source>
        <strain evidence="2 3">Tam10B</strain>
    </source>
</reference>
<proteinExistence type="predicted"/>